<keyword evidence="4" id="KW-1185">Reference proteome</keyword>
<keyword evidence="1" id="KW-0378">Hydrolase</keyword>
<dbReference type="Gene3D" id="3.60.40.10">
    <property type="entry name" value="PPM-type phosphatase domain"/>
    <property type="match status" value="1"/>
</dbReference>
<dbReference type="SUPFAM" id="SSF81606">
    <property type="entry name" value="PP2C-like"/>
    <property type="match status" value="1"/>
</dbReference>
<gene>
    <name evidence="3" type="ORF">HLB09_01840</name>
</gene>
<name>A0A849BKH1_9ACTN</name>
<accession>A0A849BKH1</accession>
<dbReference type="InterPro" id="IPR036457">
    <property type="entry name" value="PPM-type-like_dom_sf"/>
</dbReference>
<reference evidence="3 4" key="1">
    <citation type="submission" date="2020-05" db="EMBL/GenBank/DDBJ databases">
        <title>MicrobeNet Type strains.</title>
        <authorList>
            <person name="Nicholson A.C."/>
        </authorList>
    </citation>
    <scope>NUCLEOTIDE SEQUENCE [LARGE SCALE GENOMIC DNA]</scope>
    <source>
        <strain evidence="3 4">JCM 14547</strain>
    </source>
</reference>
<dbReference type="Proteomes" id="UP000555552">
    <property type="component" value="Unassembled WGS sequence"/>
</dbReference>
<protein>
    <submittedName>
        <fullName evidence="3">Serine/threonine-protein phosphatase</fullName>
    </submittedName>
</protein>
<dbReference type="GO" id="GO:0016791">
    <property type="term" value="F:phosphatase activity"/>
    <property type="evidence" value="ECO:0007669"/>
    <property type="project" value="TreeGrafter"/>
</dbReference>
<dbReference type="PANTHER" id="PTHR43156:SF2">
    <property type="entry name" value="STAGE II SPORULATION PROTEIN E"/>
    <property type="match status" value="1"/>
</dbReference>
<evidence type="ECO:0000259" key="2">
    <source>
        <dbReference type="SMART" id="SM00331"/>
    </source>
</evidence>
<evidence type="ECO:0000313" key="4">
    <source>
        <dbReference type="Proteomes" id="UP000555552"/>
    </source>
</evidence>
<dbReference type="InterPro" id="IPR001932">
    <property type="entry name" value="PPM-type_phosphatase-like_dom"/>
</dbReference>
<proteinExistence type="predicted"/>
<comment type="caution">
    <text evidence="3">The sequence shown here is derived from an EMBL/GenBank/DDBJ whole genome shotgun (WGS) entry which is preliminary data.</text>
</comment>
<dbReference type="PANTHER" id="PTHR43156">
    <property type="entry name" value="STAGE II SPORULATION PROTEIN E-RELATED"/>
    <property type="match status" value="1"/>
</dbReference>
<dbReference type="AlphaFoldDB" id="A0A849BKH1"/>
<dbReference type="SMART" id="SM00331">
    <property type="entry name" value="PP2C_SIG"/>
    <property type="match status" value="1"/>
</dbReference>
<organism evidence="3 4">
    <name type="scientific">Pseudokineococcus marinus</name>
    <dbReference type="NCBI Taxonomy" id="351215"/>
    <lineage>
        <taxon>Bacteria</taxon>
        <taxon>Bacillati</taxon>
        <taxon>Actinomycetota</taxon>
        <taxon>Actinomycetes</taxon>
        <taxon>Kineosporiales</taxon>
        <taxon>Kineosporiaceae</taxon>
        <taxon>Pseudokineococcus</taxon>
    </lineage>
</organism>
<evidence type="ECO:0000313" key="3">
    <source>
        <dbReference type="EMBL" id="NNH21845.1"/>
    </source>
</evidence>
<evidence type="ECO:0000256" key="1">
    <source>
        <dbReference type="ARBA" id="ARBA00022801"/>
    </source>
</evidence>
<dbReference type="InterPro" id="IPR052016">
    <property type="entry name" value="Bact_Sigma-Reg"/>
</dbReference>
<sequence length="213" mass="22697">MTGDGATTLVIGDVTGHDIHAAATMGQLRSALRTLIWAEPHHTPAQVLARLDTAIPALALDASATCLLARLEQSPAHADAGLRRLRWSSAGHLPPLLIGPDGHARLLSTEPELLLGFKPATTRQDHTVDLPPGSTLVLYTDGLVERRRSHLSDDLDRLAQVATTHADLDLPDLADALVHDLVGDHPSDDTALLLARLHPEDRPRPPEAGPATV</sequence>
<dbReference type="EMBL" id="JABEMA010000010">
    <property type="protein sequence ID" value="NNH21845.1"/>
    <property type="molecule type" value="Genomic_DNA"/>
</dbReference>
<dbReference type="Pfam" id="PF07228">
    <property type="entry name" value="SpoIIE"/>
    <property type="match status" value="1"/>
</dbReference>
<feature type="domain" description="PPM-type phosphatase" evidence="2">
    <location>
        <begin position="2"/>
        <end position="197"/>
    </location>
</feature>